<evidence type="ECO:0000256" key="2">
    <source>
        <dbReference type="SAM" id="SignalP"/>
    </source>
</evidence>
<keyword evidence="2" id="KW-0732">Signal</keyword>
<evidence type="ECO:0008006" key="5">
    <source>
        <dbReference type="Google" id="ProtNLM"/>
    </source>
</evidence>
<feature type="compositionally biased region" description="Gly residues" evidence="1">
    <location>
        <begin position="118"/>
        <end position="132"/>
    </location>
</feature>
<keyword evidence="4" id="KW-1185">Reference proteome</keyword>
<feature type="signal peptide" evidence="2">
    <location>
        <begin position="1"/>
        <end position="26"/>
    </location>
</feature>
<dbReference type="EMBL" id="FWFQ01000002">
    <property type="protein sequence ID" value="SLN16591.1"/>
    <property type="molecule type" value="Genomic_DNA"/>
</dbReference>
<organism evidence="3 4">
    <name type="scientific">Pseudoruegeria aquimaris</name>
    <dbReference type="NCBI Taxonomy" id="393663"/>
    <lineage>
        <taxon>Bacteria</taxon>
        <taxon>Pseudomonadati</taxon>
        <taxon>Pseudomonadota</taxon>
        <taxon>Alphaproteobacteria</taxon>
        <taxon>Rhodobacterales</taxon>
        <taxon>Roseobacteraceae</taxon>
        <taxon>Pseudoruegeria</taxon>
    </lineage>
</organism>
<feature type="region of interest" description="Disordered" evidence="1">
    <location>
        <begin position="109"/>
        <end position="140"/>
    </location>
</feature>
<sequence>MALEFPKRLLCSTAAAALISPGIALADPTASINLSWVFGEGVAIGVKAFSNDESGEAAATIGLDYLFSAQQLRPNVGVAYIDDDFFIGADIGMLNTDWSSFNFGIGVGPVDSQNGAPSGPGGPGGSDPGEGSPGDATALR</sequence>
<dbReference type="Proteomes" id="UP000193409">
    <property type="component" value="Unassembled WGS sequence"/>
</dbReference>
<evidence type="ECO:0000313" key="3">
    <source>
        <dbReference type="EMBL" id="SLN16591.1"/>
    </source>
</evidence>
<name>A0A1Y5RGD5_9RHOB</name>
<reference evidence="3 4" key="1">
    <citation type="submission" date="2017-03" db="EMBL/GenBank/DDBJ databases">
        <authorList>
            <person name="Afonso C.L."/>
            <person name="Miller P.J."/>
            <person name="Scott M.A."/>
            <person name="Spackman E."/>
            <person name="Goraichik I."/>
            <person name="Dimitrov K.M."/>
            <person name="Suarez D.L."/>
            <person name="Swayne D.E."/>
        </authorList>
    </citation>
    <scope>NUCLEOTIDE SEQUENCE [LARGE SCALE GENOMIC DNA]</scope>
    <source>
        <strain evidence="3 4">CECT 7680</strain>
    </source>
</reference>
<evidence type="ECO:0000313" key="4">
    <source>
        <dbReference type="Proteomes" id="UP000193409"/>
    </source>
</evidence>
<dbReference type="OrthoDB" id="7032059at2"/>
<feature type="chain" id="PRO_5012486737" description="Porin domain-containing protein" evidence="2">
    <location>
        <begin position="27"/>
        <end position="140"/>
    </location>
</feature>
<proteinExistence type="predicted"/>
<dbReference type="AlphaFoldDB" id="A0A1Y5RGD5"/>
<protein>
    <recommendedName>
        <fullName evidence="5">Porin domain-containing protein</fullName>
    </recommendedName>
</protein>
<accession>A0A1Y5RGD5</accession>
<dbReference type="RefSeq" id="WP_085867039.1">
    <property type="nucleotide sequence ID" value="NZ_FWFQ01000002.1"/>
</dbReference>
<gene>
    <name evidence="3" type="ORF">PSA7680_00467</name>
</gene>
<evidence type="ECO:0000256" key="1">
    <source>
        <dbReference type="SAM" id="MobiDB-lite"/>
    </source>
</evidence>